<organism evidence="10 11">
    <name type="scientific">Cellulomonas bogoriensis 69B4 = DSM 16987</name>
    <dbReference type="NCBI Taxonomy" id="1386082"/>
    <lineage>
        <taxon>Bacteria</taxon>
        <taxon>Bacillati</taxon>
        <taxon>Actinomycetota</taxon>
        <taxon>Actinomycetes</taxon>
        <taxon>Micrococcales</taxon>
        <taxon>Cellulomonadaceae</taxon>
        <taxon>Cellulomonas</taxon>
    </lineage>
</organism>
<keyword evidence="11" id="KW-1185">Reference proteome</keyword>
<feature type="region of interest" description="Disordered" evidence="7">
    <location>
        <begin position="1"/>
        <end position="32"/>
    </location>
</feature>
<evidence type="ECO:0000256" key="2">
    <source>
        <dbReference type="ARBA" id="ARBA00006464"/>
    </source>
</evidence>
<dbReference type="Pfam" id="PF13727">
    <property type="entry name" value="CoA_binding_3"/>
    <property type="match status" value="1"/>
</dbReference>
<keyword evidence="5 8" id="KW-1133">Transmembrane helix</keyword>
<sequence>MNLGALSHLPSGKTAAETTASSTAPQTVSPSIPAAAQRGASCRKHHDAWLGAYVRTLVVLDALVVTAAMLIAYVLRFEDATWSPPTVAGSFSPSYLAVSVVLATAWFAALELGRTRDHRELGSGPTEYARVFRVSWQLFALVAIIAFVLRLDMARGYLAIAFPVGVVMLLGARHLARRRLVARRRAGSCMTTVLVVGEPPKAADLIEQLGSNPASGHHVRGVCVTSSAPMVDEVAGVPVLGGISDVVAAAEQIGADKVAVTGSEVLTSKAVRQLSWDLEGSGVELALAPGLAEVASPRVQTSLVNGTALVHVDEPQFSGSKYFIKSVTDWVAALVLTVALAPALVGIAALVKMTSPGPVFYKQERIGRNGVPFLMWKFRSMSVGAHEMRHELSHLDEGQGALFKVKDDPRVTPVGRVIRRYSLDELPQLFNVLRGEMSLVGPRPNLPDEVSTYERHVHRRLYVKPGLTGLWQVSGRSELSWEESVRLDLYYAENWTPFGDFLVLLRTIKVIISPTGAY</sequence>
<dbReference type="PANTHER" id="PTHR30576:SF10">
    <property type="entry name" value="SLL5057 PROTEIN"/>
    <property type="match status" value="1"/>
</dbReference>
<feature type="transmembrane region" description="Helical" evidence="8">
    <location>
        <begin position="134"/>
        <end position="151"/>
    </location>
</feature>
<evidence type="ECO:0000256" key="1">
    <source>
        <dbReference type="ARBA" id="ARBA00004141"/>
    </source>
</evidence>
<comment type="similarity">
    <text evidence="2">Belongs to the bacterial sugar transferase family.</text>
</comment>
<dbReference type="RefSeq" id="WP_052104897.1">
    <property type="nucleotide sequence ID" value="NZ_AXCZ01000014.1"/>
</dbReference>
<comment type="caution">
    <text evidence="10">The sequence shown here is derived from an EMBL/GenBank/DDBJ whole genome shotgun (WGS) entry which is preliminary data.</text>
</comment>
<feature type="transmembrane region" description="Helical" evidence="8">
    <location>
        <begin position="330"/>
        <end position="351"/>
    </location>
</feature>
<dbReference type="Gene3D" id="3.40.50.720">
    <property type="entry name" value="NAD(P)-binding Rossmann-like Domain"/>
    <property type="match status" value="1"/>
</dbReference>
<evidence type="ECO:0000313" key="10">
    <source>
        <dbReference type="EMBL" id="KGM14071.1"/>
    </source>
</evidence>
<dbReference type="NCBIfam" id="TIGR03025">
    <property type="entry name" value="EPS_sugtrans"/>
    <property type="match status" value="1"/>
</dbReference>
<dbReference type="AlphaFoldDB" id="A0A0A0C1I2"/>
<dbReference type="PANTHER" id="PTHR30576">
    <property type="entry name" value="COLANIC BIOSYNTHESIS UDP-GLUCOSE LIPID CARRIER TRANSFERASE"/>
    <property type="match status" value="1"/>
</dbReference>
<evidence type="ECO:0000256" key="4">
    <source>
        <dbReference type="ARBA" id="ARBA00022692"/>
    </source>
</evidence>
<gene>
    <name evidence="10" type="ORF">N869_05595</name>
</gene>
<protein>
    <submittedName>
        <fullName evidence="10">Polyprenyl glycosylphosphotransferase</fullName>
    </submittedName>
</protein>
<dbReference type="InterPro" id="IPR003362">
    <property type="entry name" value="Bact_transf"/>
</dbReference>
<reference evidence="10 11" key="1">
    <citation type="submission" date="2013-08" db="EMBL/GenBank/DDBJ databases">
        <title>Genome sequencing of Cellulomonas bogoriensis 69B4.</title>
        <authorList>
            <person name="Chen F."/>
            <person name="Li Y."/>
            <person name="Wang G."/>
        </authorList>
    </citation>
    <scope>NUCLEOTIDE SEQUENCE [LARGE SCALE GENOMIC DNA]</scope>
    <source>
        <strain evidence="10 11">69B4</strain>
    </source>
</reference>
<feature type="transmembrane region" description="Helical" evidence="8">
    <location>
        <begin position="95"/>
        <end position="113"/>
    </location>
</feature>
<keyword evidence="3 10" id="KW-0808">Transferase</keyword>
<evidence type="ECO:0000256" key="8">
    <source>
        <dbReference type="SAM" id="Phobius"/>
    </source>
</evidence>
<name>A0A0A0C1I2_9CELL</name>
<comment type="subcellular location">
    <subcellularLocation>
        <location evidence="1">Membrane</location>
        <topology evidence="1">Multi-pass membrane protein</topology>
    </subcellularLocation>
</comment>
<evidence type="ECO:0000259" key="9">
    <source>
        <dbReference type="Pfam" id="PF02397"/>
    </source>
</evidence>
<feature type="compositionally biased region" description="Low complexity" evidence="7">
    <location>
        <begin position="14"/>
        <end position="24"/>
    </location>
</feature>
<accession>A0A0A0C1I2</accession>
<dbReference type="Pfam" id="PF02397">
    <property type="entry name" value="Bac_transf"/>
    <property type="match status" value="1"/>
</dbReference>
<evidence type="ECO:0000256" key="3">
    <source>
        <dbReference type="ARBA" id="ARBA00022679"/>
    </source>
</evidence>
<dbReference type="EMBL" id="AXCZ01000014">
    <property type="protein sequence ID" value="KGM14071.1"/>
    <property type="molecule type" value="Genomic_DNA"/>
</dbReference>
<proteinExistence type="inferred from homology"/>
<evidence type="ECO:0000256" key="5">
    <source>
        <dbReference type="ARBA" id="ARBA00022989"/>
    </source>
</evidence>
<dbReference type="Proteomes" id="UP000054314">
    <property type="component" value="Unassembled WGS sequence"/>
</dbReference>
<dbReference type="InterPro" id="IPR017475">
    <property type="entry name" value="EPS_sugar_tfrase"/>
</dbReference>
<feature type="transmembrane region" description="Helical" evidence="8">
    <location>
        <begin position="157"/>
        <end position="176"/>
    </location>
</feature>
<evidence type="ECO:0000256" key="7">
    <source>
        <dbReference type="SAM" id="MobiDB-lite"/>
    </source>
</evidence>
<evidence type="ECO:0000313" key="11">
    <source>
        <dbReference type="Proteomes" id="UP000054314"/>
    </source>
</evidence>
<keyword evidence="4 8" id="KW-0812">Transmembrane</keyword>
<dbReference type="GO" id="GO:0016780">
    <property type="term" value="F:phosphotransferase activity, for other substituted phosphate groups"/>
    <property type="evidence" value="ECO:0007669"/>
    <property type="project" value="TreeGrafter"/>
</dbReference>
<keyword evidence="6 8" id="KW-0472">Membrane</keyword>
<feature type="domain" description="Bacterial sugar transferase" evidence="9">
    <location>
        <begin position="325"/>
        <end position="512"/>
    </location>
</feature>
<evidence type="ECO:0000256" key="6">
    <source>
        <dbReference type="ARBA" id="ARBA00023136"/>
    </source>
</evidence>
<dbReference type="GO" id="GO:0016020">
    <property type="term" value="C:membrane"/>
    <property type="evidence" value="ECO:0007669"/>
    <property type="project" value="UniProtKB-SubCell"/>
</dbReference>
<feature type="transmembrane region" description="Helical" evidence="8">
    <location>
        <begin position="53"/>
        <end position="75"/>
    </location>
</feature>